<dbReference type="InterPro" id="IPR001628">
    <property type="entry name" value="Znf_hrmn_rcpt"/>
</dbReference>
<evidence type="ECO:0000256" key="4">
    <source>
        <dbReference type="ARBA" id="ARBA00022833"/>
    </source>
</evidence>
<gene>
    <name evidence="13" type="ORF">L3Y34_006288</name>
</gene>
<dbReference type="InterPro" id="IPR035500">
    <property type="entry name" value="NHR-like_dom_sf"/>
</dbReference>
<feature type="domain" description="NR LBD" evidence="12">
    <location>
        <begin position="211"/>
        <end position="454"/>
    </location>
</feature>
<keyword evidence="2 10" id="KW-0479">Metal-binding</keyword>
<keyword evidence="9 10" id="KW-0539">Nucleus</keyword>
<dbReference type="PROSITE" id="PS51257">
    <property type="entry name" value="PROKAR_LIPOPROTEIN"/>
    <property type="match status" value="1"/>
</dbReference>
<dbReference type="AlphaFoldDB" id="A0AAE9A0Y7"/>
<dbReference type="Proteomes" id="UP000827892">
    <property type="component" value="Chromosome V"/>
</dbReference>
<evidence type="ECO:0000313" key="13">
    <source>
        <dbReference type="EMBL" id="ULT86480.1"/>
    </source>
</evidence>
<dbReference type="GO" id="GO:0003700">
    <property type="term" value="F:DNA-binding transcription factor activity"/>
    <property type="evidence" value="ECO:0007669"/>
    <property type="project" value="InterPro"/>
</dbReference>
<evidence type="ECO:0000256" key="2">
    <source>
        <dbReference type="ARBA" id="ARBA00022723"/>
    </source>
</evidence>
<keyword evidence="4 10" id="KW-0862">Zinc</keyword>
<accession>A0AAE9A0Y7</accession>
<name>A0AAE9A0Y7_CAEBR</name>
<evidence type="ECO:0000256" key="3">
    <source>
        <dbReference type="ARBA" id="ARBA00022771"/>
    </source>
</evidence>
<proteinExistence type="inferred from homology"/>
<keyword evidence="8 10" id="KW-0675">Receptor</keyword>
<dbReference type="Pfam" id="PF00104">
    <property type="entry name" value="Hormone_recep"/>
    <property type="match status" value="1"/>
</dbReference>
<dbReference type="SUPFAM" id="SSF57716">
    <property type="entry name" value="Glucocorticoid receptor-like (DNA-binding domain)"/>
    <property type="match status" value="1"/>
</dbReference>
<dbReference type="SMART" id="SM00430">
    <property type="entry name" value="HOLI"/>
    <property type="match status" value="1"/>
</dbReference>
<dbReference type="InterPro" id="IPR051152">
    <property type="entry name" value="C.elegans_Orphan_NR"/>
</dbReference>
<keyword evidence="3 10" id="KW-0863">Zinc-finger</keyword>
<dbReference type="Gene3D" id="1.10.565.10">
    <property type="entry name" value="Retinoid X Receptor"/>
    <property type="match status" value="1"/>
</dbReference>
<dbReference type="Pfam" id="PF00105">
    <property type="entry name" value="zf-C4"/>
    <property type="match status" value="1"/>
</dbReference>
<comment type="similarity">
    <text evidence="1 10">Belongs to the nuclear hormone receptor family.</text>
</comment>
<organism evidence="13 14">
    <name type="scientific">Caenorhabditis briggsae</name>
    <dbReference type="NCBI Taxonomy" id="6238"/>
    <lineage>
        <taxon>Eukaryota</taxon>
        <taxon>Metazoa</taxon>
        <taxon>Ecdysozoa</taxon>
        <taxon>Nematoda</taxon>
        <taxon>Chromadorea</taxon>
        <taxon>Rhabditida</taxon>
        <taxon>Rhabditina</taxon>
        <taxon>Rhabditomorpha</taxon>
        <taxon>Rhabditoidea</taxon>
        <taxon>Rhabditidae</taxon>
        <taxon>Peloderinae</taxon>
        <taxon>Caenorhabditis</taxon>
    </lineage>
</organism>
<dbReference type="PRINTS" id="PR00047">
    <property type="entry name" value="STROIDFINGER"/>
</dbReference>
<evidence type="ECO:0000256" key="10">
    <source>
        <dbReference type="RuleBase" id="RU004334"/>
    </source>
</evidence>
<reference evidence="13 14" key="1">
    <citation type="submission" date="2022-02" db="EMBL/GenBank/DDBJ databases">
        <title>Chromosome-level reference genomes for two strains of Caenorhabditis briggsae: an improved platform for comparative genomics.</title>
        <authorList>
            <person name="Stevens L."/>
            <person name="Andersen E.C."/>
        </authorList>
    </citation>
    <scope>NUCLEOTIDE SEQUENCE [LARGE SCALE GENOMIC DNA]</scope>
    <source>
        <strain evidence="13">QX1410_ONT</strain>
        <tissue evidence="13">Whole-organism</tissue>
    </source>
</reference>
<feature type="domain" description="Nuclear receptor" evidence="11">
    <location>
        <begin position="59"/>
        <end position="137"/>
    </location>
</feature>
<evidence type="ECO:0000256" key="1">
    <source>
        <dbReference type="ARBA" id="ARBA00005993"/>
    </source>
</evidence>
<comment type="subcellular location">
    <subcellularLocation>
        <location evidence="10">Nucleus</location>
    </subcellularLocation>
</comment>
<keyword evidence="7 10" id="KW-0804">Transcription</keyword>
<dbReference type="PANTHER" id="PTHR45680:SF33">
    <property type="entry name" value="NR LBD DOMAIN-CONTAINING PROTEIN-RELATED"/>
    <property type="match status" value="1"/>
</dbReference>
<evidence type="ECO:0000256" key="9">
    <source>
        <dbReference type="ARBA" id="ARBA00023242"/>
    </source>
</evidence>
<sequence length="459" mass="53781">MKKPQIGHNSSLHKHMFSFSCSLISCTRQIVSELLLLFFIHTLQMETSSSSLSLHNPSNDKCRICLQSGHGFHFGVFSCRACAAFFRRCHLSSILNQRKCRSFHGVCGPNRHGRWFCKTCRLARCMDLGMTTENIQYDRDSFTSLDQFQKATDKIPHSVESSLGIHPLVAFIYSSESKTNFPFIDTTRLVQRAIINIRTPNMIKRTRRMSNLQQLAVGLEEFQSTQKENVFEKSLISRNDHRGDYETGMCAVATWLSCSDKIRNYPDELKIRLLQSIWFIWGRLERVAMTARMRSQNLCGKNQFVVSKNSLIHFDSMKSDNSHLTNHTFEEMRFFFTPKELYYDELIWDIMEVQPDDVELTFIMSMICFHVAATHFGGETQEEMERLQDVLADDLHEHYTKNYKTKYSLRLKQLMRIKENFLKLRNIRLEKYSIGGLFNLFNMNFSNPEFFWVPPQKYV</sequence>
<dbReference type="PROSITE" id="PS51030">
    <property type="entry name" value="NUCLEAR_REC_DBD_2"/>
    <property type="match status" value="1"/>
</dbReference>
<evidence type="ECO:0000256" key="6">
    <source>
        <dbReference type="ARBA" id="ARBA00023125"/>
    </source>
</evidence>
<evidence type="ECO:0000259" key="11">
    <source>
        <dbReference type="PROSITE" id="PS51030"/>
    </source>
</evidence>
<dbReference type="PROSITE" id="PS00031">
    <property type="entry name" value="NUCLEAR_REC_DBD_1"/>
    <property type="match status" value="1"/>
</dbReference>
<evidence type="ECO:0000256" key="7">
    <source>
        <dbReference type="ARBA" id="ARBA00023163"/>
    </source>
</evidence>
<dbReference type="InterPro" id="IPR013088">
    <property type="entry name" value="Znf_NHR/GATA"/>
</dbReference>
<keyword evidence="6 10" id="KW-0238">DNA-binding</keyword>
<dbReference type="PROSITE" id="PS51843">
    <property type="entry name" value="NR_LBD"/>
    <property type="match status" value="1"/>
</dbReference>
<keyword evidence="5 10" id="KW-0805">Transcription regulation</keyword>
<dbReference type="InterPro" id="IPR000536">
    <property type="entry name" value="Nucl_hrmn_rcpt_lig-bd"/>
</dbReference>
<evidence type="ECO:0000313" key="14">
    <source>
        <dbReference type="Proteomes" id="UP000827892"/>
    </source>
</evidence>
<evidence type="ECO:0000256" key="5">
    <source>
        <dbReference type="ARBA" id="ARBA00023015"/>
    </source>
</evidence>
<dbReference type="PANTHER" id="PTHR45680">
    <property type="entry name" value="NUCLEAR HORMONE RECEPTOR FAMILY"/>
    <property type="match status" value="1"/>
</dbReference>
<dbReference type="SMART" id="SM00399">
    <property type="entry name" value="ZnF_C4"/>
    <property type="match status" value="1"/>
</dbReference>
<dbReference type="GO" id="GO:0008270">
    <property type="term" value="F:zinc ion binding"/>
    <property type="evidence" value="ECO:0007669"/>
    <property type="project" value="UniProtKB-KW"/>
</dbReference>
<evidence type="ECO:0000256" key="8">
    <source>
        <dbReference type="ARBA" id="ARBA00023170"/>
    </source>
</evidence>
<dbReference type="EMBL" id="CP090895">
    <property type="protein sequence ID" value="ULT86480.1"/>
    <property type="molecule type" value="Genomic_DNA"/>
</dbReference>
<dbReference type="GO" id="GO:0005634">
    <property type="term" value="C:nucleus"/>
    <property type="evidence" value="ECO:0007669"/>
    <property type="project" value="UniProtKB-SubCell"/>
</dbReference>
<protein>
    <submittedName>
        <fullName evidence="13">Uncharacterized protein</fullName>
    </submittedName>
</protein>
<dbReference type="SUPFAM" id="SSF48508">
    <property type="entry name" value="Nuclear receptor ligand-binding domain"/>
    <property type="match status" value="1"/>
</dbReference>
<dbReference type="Gene3D" id="3.30.50.10">
    <property type="entry name" value="Erythroid Transcription Factor GATA-1, subunit A"/>
    <property type="match status" value="1"/>
</dbReference>
<dbReference type="GO" id="GO:0043565">
    <property type="term" value="F:sequence-specific DNA binding"/>
    <property type="evidence" value="ECO:0007669"/>
    <property type="project" value="InterPro"/>
</dbReference>
<evidence type="ECO:0000259" key="12">
    <source>
        <dbReference type="PROSITE" id="PS51843"/>
    </source>
</evidence>